<reference evidence="1" key="1">
    <citation type="submission" date="2019-08" db="EMBL/GenBank/DDBJ databases">
        <authorList>
            <person name="Kucharzyk K."/>
            <person name="Murdoch R.W."/>
            <person name="Higgins S."/>
            <person name="Loffler F."/>
        </authorList>
    </citation>
    <scope>NUCLEOTIDE SEQUENCE</scope>
</reference>
<evidence type="ECO:0000313" key="1">
    <source>
        <dbReference type="EMBL" id="MPM46403.1"/>
    </source>
</evidence>
<sequence>MQEAQIQCHIRFVNDHFGCSMDLQRLLVDQIEDPARSSDDDVRLIVDKFRHLTFLVCTAYVTDDTNFLWRIRNELGGRLVQLFS</sequence>
<name>A0A645A6B1_9ZZZZ</name>
<organism evidence="1">
    <name type="scientific">bioreactor metagenome</name>
    <dbReference type="NCBI Taxonomy" id="1076179"/>
    <lineage>
        <taxon>unclassified sequences</taxon>
        <taxon>metagenomes</taxon>
        <taxon>ecological metagenomes</taxon>
    </lineage>
</organism>
<gene>
    <name evidence="1" type="ORF">SDC9_93103</name>
</gene>
<dbReference type="AntiFam" id="ANF00149">
    <property type="entry name" value="Shadow ORF (opposite cshA)"/>
</dbReference>
<accession>A0A645A6B1</accession>
<dbReference type="AlphaFoldDB" id="A0A645A6B1"/>
<comment type="caution">
    <text evidence="1">The sequence shown here is derived from an EMBL/GenBank/DDBJ whole genome shotgun (WGS) entry which is preliminary data.</text>
</comment>
<dbReference type="EMBL" id="VSSQ01011265">
    <property type="protein sequence ID" value="MPM46403.1"/>
    <property type="molecule type" value="Genomic_DNA"/>
</dbReference>
<proteinExistence type="predicted"/>
<protein>
    <submittedName>
        <fullName evidence="1">Uncharacterized protein</fullName>
    </submittedName>
</protein>